<evidence type="ECO:0000256" key="7">
    <source>
        <dbReference type="ARBA" id="ARBA00023136"/>
    </source>
</evidence>
<feature type="transmembrane region" description="Helical" evidence="9">
    <location>
        <begin position="101"/>
        <end position="123"/>
    </location>
</feature>
<evidence type="ECO:0000313" key="12">
    <source>
        <dbReference type="Proteomes" id="UP000309215"/>
    </source>
</evidence>
<evidence type="ECO:0000256" key="4">
    <source>
        <dbReference type="ARBA" id="ARBA00022692"/>
    </source>
</evidence>
<dbReference type="InterPro" id="IPR035952">
    <property type="entry name" value="Rhomboid-like_sf"/>
</dbReference>
<feature type="transmembrane region" description="Helical" evidence="9">
    <location>
        <begin position="68"/>
        <end position="89"/>
    </location>
</feature>
<feature type="transmembrane region" description="Helical" evidence="9">
    <location>
        <begin position="129"/>
        <end position="147"/>
    </location>
</feature>
<feature type="region of interest" description="Disordered" evidence="8">
    <location>
        <begin position="242"/>
        <end position="267"/>
    </location>
</feature>
<accession>A0A4U1JCL1</accession>
<dbReference type="SUPFAM" id="SSF144091">
    <property type="entry name" value="Rhomboid-like"/>
    <property type="match status" value="1"/>
</dbReference>
<dbReference type="Pfam" id="PF01694">
    <property type="entry name" value="Rhomboid"/>
    <property type="match status" value="1"/>
</dbReference>
<dbReference type="PANTHER" id="PTHR43066">
    <property type="entry name" value="RHOMBOID-RELATED PROTEIN"/>
    <property type="match status" value="1"/>
</dbReference>
<evidence type="ECO:0000256" key="9">
    <source>
        <dbReference type="SAM" id="Phobius"/>
    </source>
</evidence>
<evidence type="ECO:0000256" key="1">
    <source>
        <dbReference type="ARBA" id="ARBA00004141"/>
    </source>
</evidence>
<evidence type="ECO:0000256" key="8">
    <source>
        <dbReference type="SAM" id="MobiDB-lite"/>
    </source>
</evidence>
<name>A0A4U1JCL1_9BACT</name>
<dbReference type="Gene3D" id="1.20.1540.10">
    <property type="entry name" value="Rhomboid-like"/>
    <property type="match status" value="1"/>
</dbReference>
<protein>
    <submittedName>
        <fullName evidence="11">Rhomboid family intramembrane serine protease</fullName>
    </submittedName>
</protein>
<dbReference type="AlphaFoldDB" id="A0A4U1JCL1"/>
<evidence type="ECO:0000256" key="2">
    <source>
        <dbReference type="ARBA" id="ARBA00009045"/>
    </source>
</evidence>
<feature type="domain" description="Peptidase S54 rhomboid" evidence="10">
    <location>
        <begin position="57"/>
        <end position="204"/>
    </location>
</feature>
<keyword evidence="5" id="KW-0378">Hydrolase</keyword>
<evidence type="ECO:0000256" key="5">
    <source>
        <dbReference type="ARBA" id="ARBA00022801"/>
    </source>
</evidence>
<dbReference type="PANTHER" id="PTHR43066:SF1">
    <property type="entry name" value="RHOMBOID PROTEIN 2"/>
    <property type="match status" value="1"/>
</dbReference>
<keyword evidence="3 11" id="KW-0645">Protease</keyword>
<feature type="transmembrane region" description="Helical" evidence="9">
    <location>
        <begin position="21"/>
        <end position="48"/>
    </location>
</feature>
<keyword evidence="7 9" id="KW-0472">Membrane</keyword>
<organism evidence="11 12">
    <name type="scientific">Polyangium fumosum</name>
    <dbReference type="NCBI Taxonomy" id="889272"/>
    <lineage>
        <taxon>Bacteria</taxon>
        <taxon>Pseudomonadati</taxon>
        <taxon>Myxococcota</taxon>
        <taxon>Polyangia</taxon>
        <taxon>Polyangiales</taxon>
        <taxon>Polyangiaceae</taxon>
        <taxon>Polyangium</taxon>
    </lineage>
</organism>
<evidence type="ECO:0000313" key="11">
    <source>
        <dbReference type="EMBL" id="TKD06263.1"/>
    </source>
</evidence>
<dbReference type="RefSeq" id="WP_136930691.1">
    <property type="nucleotide sequence ID" value="NZ_SSMQ01000020.1"/>
</dbReference>
<dbReference type="EMBL" id="SSMQ01000020">
    <property type="protein sequence ID" value="TKD06263.1"/>
    <property type="molecule type" value="Genomic_DNA"/>
</dbReference>
<dbReference type="InterPro" id="IPR022764">
    <property type="entry name" value="Peptidase_S54_rhomboid_dom"/>
</dbReference>
<dbReference type="OrthoDB" id="5417323at2"/>
<keyword evidence="4 9" id="KW-0812">Transmembrane</keyword>
<evidence type="ECO:0000259" key="10">
    <source>
        <dbReference type="Pfam" id="PF01694"/>
    </source>
</evidence>
<gene>
    <name evidence="11" type="ORF">E8A74_20290</name>
</gene>
<feature type="transmembrane region" description="Helical" evidence="9">
    <location>
        <begin position="159"/>
        <end position="180"/>
    </location>
</feature>
<comment type="subcellular location">
    <subcellularLocation>
        <location evidence="1">Membrane</location>
        <topology evidence="1">Multi-pass membrane protein</topology>
    </subcellularLocation>
</comment>
<reference evidence="11 12" key="1">
    <citation type="submission" date="2019-04" db="EMBL/GenBank/DDBJ databases">
        <authorList>
            <person name="Li Y."/>
            <person name="Wang J."/>
        </authorList>
    </citation>
    <scope>NUCLEOTIDE SEQUENCE [LARGE SCALE GENOMIC DNA]</scope>
    <source>
        <strain evidence="11 12">DSM 14668</strain>
    </source>
</reference>
<dbReference type="GO" id="GO:0004252">
    <property type="term" value="F:serine-type endopeptidase activity"/>
    <property type="evidence" value="ECO:0007669"/>
    <property type="project" value="InterPro"/>
</dbReference>
<sequence>MRPSPVQFVLPRPGKAISGMMIGITVLWVGLALSINWVEVGAGIAQFMAGTTSGVLRGQVWRLFTAPLFHDTSSPGHFLMTILGLYFLAPTLESRWGARRMLIFLFGAGAFAFATQVAVGALVPKLNQAVWFGGLGMIEAVAVAWALQNRDAQVRMFFVLPVSAGAMVAIIFVLSVLNVIALNRHMPEGLVTPFGGMLAGWLFGDRSPLRRLYLKLRLRQIQSQTAALRAEAAASAAAARARRAAGPPLRVIEGGSKAPPKDKRYLN</sequence>
<keyword evidence="6 9" id="KW-1133">Transmembrane helix</keyword>
<comment type="caution">
    <text evidence="11">The sequence shown here is derived from an EMBL/GenBank/DDBJ whole genome shotgun (WGS) entry which is preliminary data.</text>
</comment>
<evidence type="ECO:0000256" key="6">
    <source>
        <dbReference type="ARBA" id="ARBA00022989"/>
    </source>
</evidence>
<evidence type="ECO:0000256" key="3">
    <source>
        <dbReference type="ARBA" id="ARBA00022670"/>
    </source>
</evidence>
<dbReference type="Proteomes" id="UP000309215">
    <property type="component" value="Unassembled WGS sequence"/>
</dbReference>
<comment type="similarity">
    <text evidence="2">Belongs to the peptidase S54 family.</text>
</comment>
<dbReference type="GO" id="GO:0016020">
    <property type="term" value="C:membrane"/>
    <property type="evidence" value="ECO:0007669"/>
    <property type="project" value="UniProtKB-SubCell"/>
</dbReference>
<keyword evidence="12" id="KW-1185">Reference proteome</keyword>
<proteinExistence type="inferred from homology"/>
<dbReference type="GO" id="GO:0006508">
    <property type="term" value="P:proteolysis"/>
    <property type="evidence" value="ECO:0007669"/>
    <property type="project" value="UniProtKB-KW"/>
</dbReference>